<comment type="caution">
    <text evidence="3">The sequence shown here is derived from an EMBL/GenBank/DDBJ whole genome shotgun (WGS) entry which is preliminary data.</text>
</comment>
<dbReference type="PANTHER" id="PTHR30203">
    <property type="entry name" value="OUTER MEMBRANE CATION EFFLUX PROTEIN"/>
    <property type="match status" value="1"/>
</dbReference>
<keyword evidence="2" id="KW-1134">Transmembrane beta strand</keyword>
<evidence type="ECO:0000313" key="4">
    <source>
        <dbReference type="Proteomes" id="UP000291117"/>
    </source>
</evidence>
<dbReference type="GO" id="GO:0015562">
    <property type="term" value="F:efflux transmembrane transporter activity"/>
    <property type="evidence" value="ECO:0007669"/>
    <property type="project" value="InterPro"/>
</dbReference>
<keyword evidence="2" id="KW-0472">Membrane</keyword>
<dbReference type="NCBIfam" id="TIGR01845">
    <property type="entry name" value="outer_NodT"/>
    <property type="match status" value="1"/>
</dbReference>
<dbReference type="InterPro" id="IPR003423">
    <property type="entry name" value="OMP_efflux"/>
</dbReference>
<comment type="subcellular location">
    <subcellularLocation>
        <location evidence="2">Cell membrane</location>
        <topology evidence="2">Lipid-anchor</topology>
    </subcellularLocation>
</comment>
<accession>A0A4R0N974</accession>
<dbReference type="RefSeq" id="WP_131608935.1">
    <property type="nucleotide sequence ID" value="NZ_SJSM01000005.1"/>
</dbReference>
<dbReference type="Proteomes" id="UP000291117">
    <property type="component" value="Unassembled WGS sequence"/>
</dbReference>
<dbReference type="SUPFAM" id="SSF56954">
    <property type="entry name" value="Outer membrane efflux proteins (OEP)"/>
    <property type="match status" value="1"/>
</dbReference>
<reference evidence="3 4" key="1">
    <citation type="submission" date="2019-02" db="EMBL/GenBank/DDBJ databases">
        <title>Pedobacter sp. RP-3-8 sp. nov., isolated from Arctic soil.</title>
        <authorList>
            <person name="Dahal R.H."/>
        </authorList>
    </citation>
    <scope>NUCLEOTIDE SEQUENCE [LARGE SCALE GENOMIC DNA]</scope>
    <source>
        <strain evidence="3 4">RP-3-8</strain>
    </source>
</reference>
<dbReference type="AlphaFoldDB" id="A0A4R0N974"/>
<comment type="similarity">
    <text evidence="1 2">Belongs to the outer membrane factor (OMF) (TC 1.B.17) family.</text>
</comment>
<dbReference type="Gene3D" id="1.20.1600.10">
    <property type="entry name" value="Outer membrane efflux proteins (OEP)"/>
    <property type="match status" value="1"/>
</dbReference>
<name>A0A4R0N974_9SPHI</name>
<keyword evidence="2" id="KW-0449">Lipoprotein</keyword>
<dbReference type="OrthoDB" id="9770517at2"/>
<dbReference type="Gene3D" id="2.20.200.10">
    <property type="entry name" value="Outer membrane efflux proteins (OEP)"/>
    <property type="match status" value="1"/>
</dbReference>
<dbReference type="PROSITE" id="PS51257">
    <property type="entry name" value="PROKAR_LIPOPROTEIN"/>
    <property type="match status" value="1"/>
</dbReference>
<evidence type="ECO:0000313" key="3">
    <source>
        <dbReference type="EMBL" id="TCC96605.1"/>
    </source>
</evidence>
<evidence type="ECO:0000256" key="2">
    <source>
        <dbReference type="RuleBase" id="RU362097"/>
    </source>
</evidence>
<organism evidence="3 4">
    <name type="scientific">Pedobacter hiemivivus</name>
    <dbReference type="NCBI Taxonomy" id="2530454"/>
    <lineage>
        <taxon>Bacteria</taxon>
        <taxon>Pseudomonadati</taxon>
        <taxon>Bacteroidota</taxon>
        <taxon>Sphingobacteriia</taxon>
        <taxon>Sphingobacteriales</taxon>
        <taxon>Sphingobacteriaceae</taxon>
        <taxon>Pedobacter</taxon>
    </lineage>
</organism>
<evidence type="ECO:0000256" key="1">
    <source>
        <dbReference type="ARBA" id="ARBA00007613"/>
    </source>
</evidence>
<sequence>MKSYIGLMLLLVLASCKISKVYQRPDLNTTQLYRDHQSVDTINIASMHWNKLFADPILNGLITEGLQQNIDLKMAYQRIIAARASFQQSKSAFLPDLNGNASIKQSKLAFPQGFGIINSSTQYDVGLTSTWEADIWGKLKRAKKAALASLLQSEEVCKAVKTQLIADISNRYFTLLALDQQLLILEQTVNNRKTDVRTMKSLKAANVVTGAAEVQSEASQYAAEVVIPRLKRQIRETENALSLLLAKPSTTVNRASLNDQKLLVDLKVGLPVQLLQNRPDVKQAEYAFMAAFENTNVARKLFYPSVTLTASGGFTSFSLKDWLTPDGLFGNIAAGIAQPIFNKGANKARLITAKAAQQEAALAFQGSLLKAGEEVSNALYAYQTAVEQERIRVKQLAALEKSVDFTKKLLRYSSATNYTDVLTSEQNLLSAQLEGVDDKLQQWQAVIGLYRALGGGGEGEN</sequence>
<dbReference type="Pfam" id="PF02321">
    <property type="entry name" value="OEP"/>
    <property type="match status" value="2"/>
</dbReference>
<dbReference type="EMBL" id="SJSM01000005">
    <property type="protein sequence ID" value="TCC96605.1"/>
    <property type="molecule type" value="Genomic_DNA"/>
</dbReference>
<dbReference type="PANTHER" id="PTHR30203:SF33">
    <property type="entry name" value="BLR4455 PROTEIN"/>
    <property type="match status" value="1"/>
</dbReference>
<dbReference type="InterPro" id="IPR010131">
    <property type="entry name" value="MdtP/NodT-like"/>
</dbReference>
<keyword evidence="2" id="KW-0812">Transmembrane</keyword>
<proteinExistence type="inferred from homology"/>
<keyword evidence="4" id="KW-1185">Reference proteome</keyword>
<dbReference type="GO" id="GO:0005886">
    <property type="term" value="C:plasma membrane"/>
    <property type="evidence" value="ECO:0007669"/>
    <property type="project" value="UniProtKB-SubCell"/>
</dbReference>
<protein>
    <submittedName>
        <fullName evidence="3">Efflux transporter outer membrane subunit</fullName>
    </submittedName>
</protein>
<keyword evidence="2" id="KW-0564">Palmitate</keyword>
<gene>
    <name evidence="3" type="ORF">EZ444_11580</name>
</gene>